<organism evidence="8 9">
    <name type="scientific">Halogeometricum rufum</name>
    <dbReference type="NCBI Taxonomy" id="553469"/>
    <lineage>
        <taxon>Archaea</taxon>
        <taxon>Methanobacteriati</taxon>
        <taxon>Methanobacteriota</taxon>
        <taxon>Stenosarchaea group</taxon>
        <taxon>Halobacteria</taxon>
        <taxon>Halobacteriales</taxon>
        <taxon>Haloferacaceae</taxon>
        <taxon>Halogeometricum</taxon>
    </lineage>
</organism>
<dbReference type="OrthoDB" id="214582at2157"/>
<reference evidence="9" key="1">
    <citation type="submission" date="2016-10" db="EMBL/GenBank/DDBJ databases">
        <authorList>
            <person name="Varghese N."/>
            <person name="Submissions S."/>
        </authorList>
    </citation>
    <scope>NUCLEOTIDE SEQUENCE [LARGE SCALE GENOMIC DNA]</scope>
    <source>
        <strain evidence="9">CGMCC 1.7736</strain>
    </source>
</reference>
<evidence type="ECO:0000256" key="6">
    <source>
        <dbReference type="ARBA" id="ARBA00023136"/>
    </source>
</evidence>
<evidence type="ECO:0000256" key="7">
    <source>
        <dbReference type="RuleBase" id="RU363041"/>
    </source>
</evidence>
<gene>
    <name evidence="8" type="ORF">SAMN04487947_2442</name>
</gene>
<feature type="transmembrane region" description="Helical" evidence="7">
    <location>
        <begin position="182"/>
        <end position="204"/>
    </location>
</feature>
<dbReference type="PANTHER" id="PTHR30269:SF32">
    <property type="entry name" value="MEMBRANE TRANSPORTER PROTEIN-RELATED"/>
    <property type="match status" value="1"/>
</dbReference>
<dbReference type="AlphaFoldDB" id="A0A1I6HSS9"/>
<sequence>MTVPPGDPASLSFALVVAAVVAFGGFVTGLNGFGFAVVGTSLLAFVMDPQTAVTTMILPILAANVSLVRELDRDGFVSCVRRFWPYVGAALVGTVLGMLSLSIVPTRPLALGLGLFVLAYVALSQERVEIPGESLLRRRCFVDTGATKAALGFVSGAVFGVSNVGVQVVAYLKSLDLDRETFVGVVAMVFLGVSVVRIGTAAVLGLYDGGGLFAVSAAAAVPGLAGVAVGKRVRPAVPESSQRAATFGLLAVIGVRLTLSGAGL</sequence>
<dbReference type="InterPro" id="IPR052017">
    <property type="entry name" value="TSUP"/>
</dbReference>
<comment type="subcellular location">
    <subcellularLocation>
        <location evidence="1 7">Cell membrane</location>
        <topology evidence="1 7">Multi-pass membrane protein</topology>
    </subcellularLocation>
</comment>
<dbReference type="EMBL" id="FOYT01000002">
    <property type="protein sequence ID" value="SFR57483.1"/>
    <property type="molecule type" value="Genomic_DNA"/>
</dbReference>
<feature type="transmembrane region" description="Helical" evidence="7">
    <location>
        <begin position="12"/>
        <end position="45"/>
    </location>
</feature>
<keyword evidence="9" id="KW-1185">Reference proteome</keyword>
<dbReference type="GO" id="GO:0005886">
    <property type="term" value="C:plasma membrane"/>
    <property type="evidence" value="ECO:0007669"/>
    <property type="project" value="UniProtKB-SubCell"/>
</dbReference>
<feature type="transmembrane region" description="Helical" evidence="7">
    <location>
        <begin position="149"/>
        <end position="170"/>
    </location>
</feature>
<name>A0A1I6HSS9_9EURY</name>
<feature type="transmembrane region" description="Helical" evidence="7">
    <location>
        <begin position="83"/>
        <end position="103"/>
    </location>
</feature>
<evidence type="ECO:0000256" key="4">
    <source>
        <dbReference type="ARBA" id="ARBA00022692"/>
    </source>
</evidence>
<dbReference type="PANTHER" id="PTHR30269">
    <property type="entry name" value="TRANSMEMBRANE PROTEIN YFCA"/>
    <property type="match status" value="1"/>
</dbReference>
<evidence type="ECO:0000256" key="1">
    <source>
        <dbReference type="ARBA" id="ARBA00004651"/>
    </source>
</evidence>
<feature type="transmembrane region" description="Helical" evidence="7">
    <location>
        <begin position="109"/>
        <end position="128"/>
    </location>
</feature>
<evidence type="ECO:0000313" key="8">
    <source>
        <dbReference type="EMBL" id="SFR57483.1"/>
    </source>
</evidence>
<keyword evidence="4 7" id="KW-0812">Transmembrane</keyword>
<dbReference type="InterPro" id="IPR002781">
    <property type="entry name" value="TM_pro_TauE-like"/>
</dbReference>
<proteinExistence type="inferred from homology"/>
<evidence type="ECO:0000256" key="5">
    <source>
        <dbReference type="ARBA" id="ARBA00022989"/>
    </source>
</evidence>
<accession>A0A1I6HSS9</accession>
<protein>
    <recommendedName>
        <fullName evidence="7">Probable membrane transporter protein</fullName>
    </recommendedName>
</protein>
<keyword evidence="3 7" id="KW-1003">Cell membrane</keyword>
<dbReference type="Proteomes" id="UP000198531">
    <property type="component" value="Unassembled WGS sequence"/>
</dbReference>
<dbReference type="STRING" id="553469.SAMN04487947_2442"/>
<evidence type="ECO:0000256" key="2">
    <source>
        <dbReference type="ARBA" id="ARBA00022448"/>
    </source>
</evidence>
<comment type="similarity">
    <text evidence="7">Belongs to the 4-toluene sulfonate uptake permease (TSUP) (TC 2.A.102) family.</text>
</comment>
<keyword evidence="5 7" id="KW-1133">Transmembrane helix</keyword>
<feature type="transmembrane region" description="Helical" evidence="7">
    <location>
        <begin position="241"/>
        <end position="259"/>
    </location>
</feature>
<evidence type="ECO:0000256" key="3">
    <source>
        <dbReference type="ARBA" id="ARBA00022475"/>
    </source>
</evidence>
<keyword evidence="2" id="KW-0813">Transport</keyword>
<feature type="transmembrane region" description="Helical" evidence="7">
    <location>
        <begin position="211"/>
        <end position="229"/>
    </location>
</feature>
<evidence type="ECO:0000313" key="9">
    <source>
        <dbReference type="Proteomes" id="UP000198531"/>
    </source>
</evidence>
<dbReference type="Pfam" id="PF01925">
    <property type="entry name" value="TauE"/>
    <property type="match status" value="1"/>
</dbReference>
<keyword evidence="6 7" id="KW-0472">Membrane</keyword>
<dbReference type="RefSeq" id="WP_089807975.1">
    <property type="nucleotide sequence ID" value="NZ_FOYT01000002.1"/>
</dbReference>